<evidence type="ECO:0000313" key="2">
    <source>
        <dbReference type="EMBL" id="MDC8829521.1"/>
    </source>
</evidence>
<reference evidence="2 3" key="1">
    <citation type="submission" date="2022-10" db="EMBL/GenBank/DDBJ databases">
        <title>Alteromonas sp. chi3 Genome sequencing.</title>
        <authorList>
            <person name="Park S."/>
        </authorList>
    </citation>
    <scope>NUCLEOTIDE SEQUENCE [LARGE SCALE GENOMIC DNA]</scope>
    <source>
        <strain evidence="3">chi3</strain>
    </source>
</reference>
<feature type="domain" description="Oxidoreductase-like" evidence="1">
    <location>
        <begin position="3"/>
        <end position="42"/>
    </location>
</feature>
<dbReference type="Proteomes" id="UP001218788">
    <property type="component" value="Unassembled WGS sequence"/>
</dbReference>
<comment type="caution">
    <text evidence="2">The sequence shown here is derived from an EMBL/GenBank/DDBJ whole genome shotgun (WGS) entry which is preliminary data.</text>
</comment>
<sequence length="62" mass="7076">MQKLPPKPREPLMDDCCGDGCCPCIWDIYYQKITQWREVKQALEEQNTNDDSNENGAGKAAE</sequence>
<evidence type="ECO:0000313" key="3">
    <source>
        <dbReference type="Proteomes" id="UP001218788"/>
    </source>
</evidence>
<dbReference type="Pfam" id="PF09791">
    <property type="entry name" value="Oxidored-like"/>
    <property type="match status" value="1"/>
</dbReference>
<dbReference type="EMBL" id="JAQQXP010000001">
    <property type="protein sequence ID" value="MDC8829521.1"/>
    <property type="molecule type" value="Genomic_DNA"/>
</dbReference>
<proteinExistence type="predicted"/>
<dbReference type="RefSeq" id="WP_273637927.1">
    <property type="nucleotide sequence ID" value="NZ_JAQQXP010000001.1"/>
</dbReference>
<keyword evidence="3" id="KW-1185">Reference proteome</keyword>
<evidence type="ECO:0000259" key="1">
    <source>
        <dbReference type="Pfam" id="PF09791"/>
    </source>
</evidence>
<gene>
    <name evidence="2" type="ORF">OIK42_01975</name>
</gene>
<accession>A0ABT5KZ84</accession>
<organism evidence="2 3">
    <name type="scientific">Alteromonas gilva</name>
    <dbReference type="NCBI Taxonomy" id="2987522"/>
    <lineage>
        <taxon>Bacteria</taxon>
        <taxon>Pseudomonadati</taxon>
        <taxon>Pseudomonadota</taxon>
        <taxon>Gammaproteobacteria</taxon>
        <taxon>Alteromonadales</taxon>
        <taxon>Alteromonadaceae</taxon>
        <taxon>Alteromonas/Salinimonas group</taxon>
        <taxon>Alteromonas</taxon>
    </lineage>
</organism>
<name>A0ABT5KZ84_9ALTE</name>
<protein>
    <submittedName>
        <fullName evidence="2">Oxidoreductase-like domain-containing protein</fullName>
    </submittedName>
</protein>
<dbReference type="InterPro" id="IPR019180">
    <property type="entry name" value="Oxidoreductase-like_N"/>
</dbReference>